<proteinExistence type="inferred from homology"/>
<reference evidence="11" key="1">
    <citation type="submission" date="2025-08" db="UniProtKB">
        <authorList>
            <consortium name="Ensembl"/>
        </authorList>
    </citation>
    <scope>IDENTIFICATION</scope>
</reference>
<keyword evidence="7 8" id="KW-0807">Transducer</keyword>
<dbReference type="GO" id="GO:0007204">
    <property type="term" value="P:positive regulation of cytosolic calcium ion concentration"/>
    <property type="evidence" value="ECO:0007669"/>
    <property type="project" value="TreeGrafter"/>
</dbReference>
<dbReference type="InterPro" id="IPR000276">
    <property type="entry name" value="GPCR_Rhodpsn"/>
</dbReference>
<organism evidence="11 12">
    <name type="scientific">Neogobius melanostomus</name>
    <name type="common">round goby</name>
    <dbReference type="NCBI Taxonomy" id="47308"/>
    <lineage>
        <taxon>Eukaryota</taxon>
        <taxon>Metazoa</taxon>
        <taxon>Chordata</taxon>
        <taxon>Craniata</taxon>
        <taxon>Vertebrata</taxon>
        <taxon>Euteleostomi</taxon>
        <taxon>Actinopterygii</taxon>
        <taxon>Neopterygii</taxon>
        <taxon>Teleostei</taxon>
        <taxon>Neoteleostei</taxon>
        <taxon>Acanthomorphata</taxon>
        <taxon>Gobiaria</taxon>
        <taxon>Gobiiformes</taxon>
        <taxon>Gobioidei</taxon>
        <taxon>Gobiidae</taxon>
        <taxon>Benthophilinae</taxon>
        <taxon>Neogobiini</taxon>
        <taxon>Neogobius</taxon>
    </lineage>
</organism>
<dbReference type="InterPro" id="IPR050119">
    <property type="entry name" value="CCR1-9-like"/>
</dbReference>
<evidence type="ECO:0000313" key="11">
    <source>
        <dbReference type="Ensembl" id="ENSNMLP00000029837.1"/>
    </source>
</evidence>
<evidence type="ECO:0000256" key="5">
    <source>
        <dbReference type="ARBA" id="ARBA00023136"/>
    </source>
</evidence>
<dbReference type="Proteomes" id="UP000694523">
    <property type="component" value="Unplaced"/>
</dbReference>
<evidence type="ECO:0000259" key="10">
    <source>
        <dbReference type="PROSITE" id="PS50262"/>
    </source>
</evidence>
<dbReference type="PROSITE" id="PS50262">
    <property type="entry name" value="G_PROTEIN_RECEP_F1_2"/>
    <property type="match status" value="1"/>
</dbReference>
<dbReference type="PRINTS" id="PR00237">
    <property type="entry name" value="GPCRRHODOPSN"/>
</dbReference>
<dbReference type="GO" id="GO:0006955">
    <property type="term" value="P:immune response"/>
    <property type="evidence" value="ECO:0007669"/>
    <property type="project" value="TreeGrafter"/>
</dbReference>
<dbReference type="AlphaFoldDB" id="A0A8C6U3E5"/>
<name>A0A8C6U3E5_9GOBI</name>
<dbReference type="Ensembl" id="ENSNMLT00000033280.1">
    <property type="protein sequence ID" value="ENSNMLP00000029837.1"/>
    <property type="gene ID" value="ENSNMLG00000018879.1"/>
</dbReference>
<dbReference type="PANTHER" id="PTHR10489:SF952">
    <property type="entry name" value="TYPE-2 ANGIOTENSIN II RECEPTOR"/>
    <property type="match status" value="1"/>
</dbReference>
<reference evidence="11" key="2">
    <citation type="submission" date="2025-09" db="UniProtKB">
        <authorList>
            <consortium name="Ensembl"/>
        </authorList>
    </citation>
    <scope>IDENTIFICATION</scope>
</reference>
<protein>
    <submittedName>
        <fullName evidence="11">Angiotensin II receptor, type 2</fullName>
    </submittedName>
</protein>
<dbReference type="Pfam" id="PF00001">
    <property type="entry name" value="7tm_1"/>
    <property type="match status" value="1"/>
</dbReference>
<dbReference type="PANTHER" id="PTHR10489">
    <property type="entry name" value="CELL ADHESION MOLECULE"/>
    <property type="match status" value="1"/>
</dbReference>
<dbReference type="GO" id="GO:0019722">
    <property type="term" value="P:calcium-mediated signaling"/>
    <property type="evidence" value="ECO:0007669"/>
    <property type="project" value="TreeGrafter"/>
</dbReference>
<evidence type="ECO:0000256" key="9">
    <source>
        <dbReference type="SAM" id="Phobius"/>
    </source>
</evidence>
<dbReference type="GO" id="GO:0009897">
    <property type="term" value="C:external side of plasma membrane"/>
    <property type="evidence" value="ECO:0007669"/>
    <property type="project" value="TreeGrafter"/>
</dbReference>
<dbReference type="GO" id="GO:0030593">
    <property type="term" value="P:neutrophil chemotaxis"/>
    <property type="evidence" value="ECO:0007669"/>
    <property type="project" value="TreeGrafter"/>
</dbReference>
<evidence type="ECO:0000256" key="1">
    <source>
        <dbReference type="ARBA" id="ARBA00004370"/>
    </source>
</evidence>
<evidence type="ECO:0000256" key="2">
    <source>
        <dbReference type="ARBA" id="ARBA00022692"/>
    </source>
</evidence>
<feature type="transmembrane region" description="Helical" evidence="9">
    <location>
        <begin position="200"/>
        <end position="222"/>
    </location>
</feature>
<feature type="transmembrane region" description="Helical" evidence="9">
    <location>
        <begin position="150"/>
        <end position="172"/>
    </location>
</feature>
<dbReference type="PROSITE" id="PS00237">
    <property type="entry name" value="G_PROTEIN_RECEP_F1_1"/>
    <property type="match status" value="1"/>
</dbReference>
<evidence type="ECO:0000313" key="12">
    <source>
        <dbReference type="Proteomes" id="UP000694523"/>
    </source>
</evidence>
<evidence type="ECO:0000256" key="8">
    <source>
        <dbReference type="RuleBase" id="RU000688"/>
    </source>
</evidence>
<feature type="transmembrane region" description="Helical" evidence="9">
    <location>
        <begin position="328"/>
        <end position="348"/>
    </location>
</feature>
<comment type="subcellular location">
    <subcellularLocation>
        <location evidence="1">Membrane</location>
    </subcellularLocation>
</comment>
<feature type="domain" description="G-protein coupled receptors family 1 profile" evidence="10">
    <location>
        <begin position="51"/>
        <end position="345"/>
    </location>
</feature>
<dbReference type="PRINTS" id="PR01157">
    <property type="entry name" value="P2YPURNOCPTR"/>
</dbReference>
<dbReference type="InterPro" id="IPR017452">
    <property type="entry name" value="GPCR_Rhodpsn_7TM"/>
</dbReference>
<keyword evidence="12" id="KW-1185">Reference proteome</keyword>
<keyword evidence="3 9" id="KW-1133">Transmembrane helix</keyword>
<feature type="transmembrane region" description="Helical" evidence="9">
    <location>
        <begin position="40"/>
        <end position="60"/>
    </location>
</feature>
<evidence type="ECO:0000256" key="6">
    <source>
        <dbReference type="ARBA" id="ARBA00023170"/>
    </source>
</evidence>
<evidence type="ECO:0000256" key="7">
    <source>
        <dbReference type="ARBA" id="ARBA00023224"/>
    </source>
</evidence>
<dbReference type="SUPFAM" id="SSF81321">
    <property type="entry name" value="Family A G protein-coupled receptor-like"/>
    <property type="match status" value="1"/>
</dbReference>
<dbReference type="Gene3D" id="1.20.1070.10">
    <property type="entry name" value="Rhodopsin 7-helix transmembrane proteins"/>
    <property type="match status" value="1"/>
</dbReference>
<accession>A0A8C6U3E5</accession>
<evidence type="ECO:0000256" key="4">
    <source>
        <dbReference type="ARBA" id="ARBA00023040"/>
    </source>
</evidence>
<evidence type="ECO:0000256" key="3">
    <source>
        <dbReference type="ARBA" id="ARBA00022989"/>
    </source>
</evidence>
<feature type="transmembrane region" description="Helical" evidence="9">
    <location>
        <begin position="113"/>
        <end position="130"/>
    </location>
</feature>
<dbReference type="GO" id="GO:0019957">
    <property type="term" value="F:C-C chemokine binding"/>
    <property type="evidence" value="ECO:0007669"/>
    <property type="project" value="TreeGrafter"/>
</dbReference>
<dbReference type="GO" id="GO:0016493">
    <property type="term" value="F:C-C chemokine receptor activity"/>
    <property type="evidence" value="ECO:0007669"/>
    <property type="project" value="TreeGrafter"/>
</dbReference>
<feature type="transmembrane region" description="Helical" evidence="9">
    <location>
        <begin position="72"/>
        <end position="93"/>
    </location>
</feature>
<keyword evidence="4 8" id="KW-0297">G-protein coupled receptor</keyword>
<keyword evidence="2 8" id="KW-0812">Transmembrane</keyword>
<keyword evidence="5 9" id="KW-0472">Membrane</keyword>
<keyword evidence="6 8" id="KW-0675">Receptor</keyword>
<feature type="transmembrane region" description="Helical" evidence="9">
    <location>
        <begin position="281"/>
        <end position="299"/>
    </location>
</feature>
<sequence length="408" mass="45517">MENSNDLLNSTAFPNTTSIPPMPYCEDWTNIEMSILIPTLYSIISIFGTVGNVLAICVLAHSSTPRSVANTFMVNLCVADLLFLLSLPLWAAYYSQNYNWTFGRLTCKICGALLHFNLYASIFFIMCMSVDRYLAIVHPLRSLSARDPKIAISISVLIWVLACLCSTPTLVLRDIHALPDRNIEVCGVKYPNDTWFLALAWLKMIVGFVLPLIVICCCYCIIGRHLLKDTGLVRMQSMPHSVKQCMESKEHGGKLERPPTPCPNARFSNSRPLEGRGLQRVLWTVAAVVIAFFVCWFPFHCVTMLDVGNAYGWLEGCWVDWTIANMTPITLCLGFSTSAINPLLYCFIGHHFRGRLGGLCKGLCACVKAHGEEHHSQKRGSFSTRLSSFSRKLSDLKDLAIVENSCPA</sequence>
<comment type="similarity">
    <text evidence="8">Belongs to the G-protein coupled receptor 1 family.</text>
</comment>